<evidence type="ECO:0000256" key="1">
    <source>
        <dbReference type="SAM" id="Coils"/>
    </source>
</evidence>
<proteinExistence type="predicted"/>
<name>A0AAW2HC77_9NEOP</name>
<organism evidence="2">
    <name type="scientific">Menopon gallinae</name>
    <name type="common">poultry shaft louse</name>
    <dbReference type="NCBI Taxonomy" id="328185"/>
    <lineage>
        <taxon>Eukaryota</taxon>
        <taxon>Metazoa</taxon>
        <taxon>Ecdysozoa</taxon>
        <taxon>Arthropoda</taxon>
        <taxon>Hexapoda</taxon>
        <taxon>Insecta</taxon>
        <taxon>Pterygota</taxon>
        <taxon>Neoptera</taxon>
        <taxon>Paraneoptera</taxon>
        <taxon>Psocodea</taxon>
        <taxon>Troctomorpha</taxon>
        <taxon>Phthiraptera</taxon>
        <taxon>Amblycera</taxon>
        <taxon>Menoponidae</taxon>
        <taxon>Menopon</taxon>
    </lineage>
</organism>
<keyword evidence="1" id="KW-0175">Coiled coil</keyword>
<dbReference type="AlphaFoldDB" id="A0AAW2HC77"/>
<evidence type="ECO:0000313" key="2">
    <source>
        <dbReference type="EMBL" id="KAL0267379.1"/>
    </source>
</evidence>
<protein>
    <submittedName>
        <fullName evidence="2">Uncharacterized protein</fullName>
    </submittedName>
</protein>
<accession>A0AAW2HC77</accession>
<reference evidence="2" key="1">
    <citation type="journal article" date="2024" name="Gigascience">
        <title>Chromosome-level genome of the poultry shaft louse Menopon gallinae provides insight into the host-switching and adaptive evolution of parasitic lice.</title>
        <authorList>
            <person name="Xu Y."/>
            <person name="Ma L."/>
            <person name="Liu S."/>
            <person name="Liang Y."/>
            <person name="Liu Q."/>
            <person name="He Z."/>
            <person name="Tian L."/>
            <person name="Duan Y."/>
            <person name="Cai W."/>
            <person name="Li H."/>
            <person name="Song F."/>
        </authorList>
    </citation>
    <scope>NUCLEOTIDE SEQUENCE</scope>
    <source>
        <strain evidence="2">Cailab_2023a</strain>
    </source>
</reference>
<sequence length="232" mass="27352">MHEESRLFQRMDKKSQRRKKIICLLKDLALSQASVPDIVGDFILSEYGLSDERGEDYYDDDLNEIVSELEKAIGGKPKTEDERSSTVAESRMQFKKACESYEDAKRDYLNVTLKLTALLNEISQYREKYSEHLKQKSQLHQDELEVLETKLQFLKLQSFMKFYSEKNAFPAHTRLKQILSERLDKLKSRNSELIELDAKYSELKNSPAYNDLLQTYKKLLLKEKKIDYMIEK</sequence>
<dbReference type="EMBL" id="JARGDH010000005">
    <property type="protein sequence ID" value="KAL0267379.1"/>
    <property type="molecule type" value="Genomic_DNA"/>
</dbReference>
<comment type="caution">
    <text evidence="2">The sequence shown here is derived from an EMBL/GenBank/DDBJ whole genome shotgun (WGS) entry which is preliminary data.</text>
</comment>
<gene>
    <name evidence="2" type="ORF">PYX00_009668</name>
</gene>
<feature type="coiled-coil region" evidence="1">
    <location>
        <begin position="115"/>
        <end position="196"/>
    </location>
</feature>